<dbReference type="PROSITE" id="PS51848">
    <property type="entry name" value="BMERB"/>
    <property type="match status" value="1"/>
</dbReference>
<organism evidence="3 4">
    <name type="scientific">Leptobrachium leishanense</name>
    <name type="common">Leishan spiny toad</name>
    <dbReference type="NCBI Taxonomy" id="445787"/>
    <lineage>
        <taxon>Eukaryota</taxon>
        <taxon>Metazoa</taxon>
        <taxon>Chordata</taxon>
        <taxon>Craniata</taxon>
        <taxon>Vertebrata</taxon>
        <taxon>Euteleostomi</taxon>
        <taxon>Amphibia</taxon>
        <taxon>Batrachia</taxon>
        <taxon>Anura</taxon>
        <taxon>Pelobatoidea</taxon>
        <taxon>Megophryidae</taxon>
        <taxon>Leptobrachium</taxon>
    </lineage>
</organism>
<keyword evidence="4" id="KW-1185">Reference proteome</keyword>
<evidence type="ECO:0000259" key="2">
    <source>
        <dbReference type="PROSITE" id="PS51848"/>
    </source>
</evidence>
<evidence type="ECO:0000313" key="3">
    <source>
        <dbReference type="Ensembl" id="ENSLLEP00000040863.1"/>
    </source>
</evidence>
<evidence type="ECO:0000256" key="1">
    <source>
        <dbReference type="SAM" id="MobiDB-lite"/>
    </source>
</evidence>
<reference evidence="3" key="2">
    <citation type="submission" date="2025-09" db="UniProtKB">
        <authorList>
            <consortium name="Ensembl"/>
        </authorList>
    </citation>
    <scope>IDENTIFICATION</scope>
</reference>
<dbReference type="Ensembl" id="ENSLLET00000042517.1">
    <property type="protein sequence ID" value="ENSLLEP00000040863.1"/>
    <property type="gene ID" value="ENSLLEG00000025973.1"/>
</dbReference>
<feature type="domain" description="BMERB" evidence="2">
    <location>
        <begin position="1"/>
        <end position="156"/>
    </location>
</feature>
<evidence type="ECO:0000313" key="4">
    <source>
        <dbReference type="Proteomes" id="UP000694569"/>
    </source>
</evidence>
<name>A0A8C5QNL1_9ANUR</name>
<dbReference type="InterPro" id="IPR022735">
    <property type="entry name" value="bMERB_dom"/>
</dbReference>
<sequence>MQGSMQLKKSISAAAMETDKPTKSYGAVEETDWKAGGLSRQNQLDIVSMAETTMTPEEIELEMTKIQRLREVLVRRESELKFMIDDIQLCKEIMDLKQELQNLVDIPEKEKSNQKKQREEELIQKIQKLVQKRDFLVDDAEVERLREKEEDKEISDFLRIKLKPLDKVTRPVTISTDTVQEKKAELPPTKPSITKTGMAILKDCCGTTQCSIMNILIEGSHSTKKNQICILYIFQLSNCNICSSGSVLSATQFFLFIYLYCSKRQKIQN</sequence>
<feature type="region of interest" description="Disordered" evidence="1">
    <location>
        <begin position="1"/>
        <end position="26"/>
    </location>
</feature>
<dbReference type="PANTHER" id="PTHR22704">
    <property type="entry name" value="BMERB DOMAIN-CONTAINING PROTEIN 1-RELATED"/>
    <property type="match status" value="1"/>
</dbReference>
<dbReference type="SMART" id="SM01203">
    <property type="entry name" value="DUF3585"/>
    <property type="match status" value="1"/>
</dbReference>
<dbReference type="PANTHER" id="PTHR22704:SF1">
    <property type="entry name" value="BMERB DOMAIN-CONTAINING PROTEIN 1"/>
    <property type="match status" value="1"/>
</dbReference>
<dbReference type="GO" id="GO:0007026">
    <property type="term" value="P:negative regulation of microtubule depolymerization"/>
    <property type="evidence" value="ECO:0007669"/>
    <property type="project" value="TreeGrafter"/>
</dbReference>
<dbReference type="Pfam" id="PF12130">
    <property type="entry name" value="bMERB_dom"/>
    <property type="match status" value="1"/>
</dbReference>
<accession>A0A8C5QNL1</accession>
<dbReference type="AlphaFoldDB" id="A0A8C5QNL1"/>
<dbReference type="InterPro" id="IPR040127">
    <property type="entry name" value="BMERB"/>
</dbReference>
<dbReference type="GO" id="GO:0015630">
    <property type="term" value="C:microtubule cytoskeleton"/>
    <property type="evidence" value="ECO:0007669"/>
    <property type="project" value="TreeGrafter"/>
</dbReference>
<gene>
    <name evidence="3" type="primary">BMERB1</name>
</gene>
<proteinExistence type="predicted"/>
<dbReference type="GeneTree" id="ENSGT00440000038745"/>
<reference evidence="3" key="1">
    <citation type="submission" date="2025-08" db="UniProtKB">
        <authorList>
            <consortium name="Ensembl"/>
        </authorList>
    </citation>
    <scope>IDENTIFICATION</scope>
</reference>
<protein>
    <submittedName>
        <fullName evidence="3">BMERB domain containing 1</fullName>
    </submittedName>
</protein>
<dbReference type="OrthoDB" id="10048027at2759"/>
<dbReference type="Proteomes" id="UP000694569">
    <property type="component" value="Unplaced"/>
</dbReference>